<proteinExistence type="predicted"/>
<protein>
    <submittedName>
        <fullName evidence="2">Uncharacterized protein</fullName>
    </submittedName>
</protein>
<evidence type="ECO:0000256" key="1">
    <source>
        <dbReference type="SAM" id="MobiDB-lite"/>
    </source>
</evidence>
<dbReference type="AlphaFoldDB" id="A0A672U6S2"/>
<evidence type="ECO:0000313" key="3">
    <source>
        <dbReference type="Proteomes" id="UP000472266"/>
    </source>
</evidence>
<dbReference type="Ensembl" id="ENSSHBT00005012316.1">
    <property type="protein sequence ID" value="ENSSHBP00005010243.1"/>
    <property type="gene ID" value="ENSSHBG00005008895.1"/>
</dbReference>
<dbReference type="Proteomes" id="UP000472266">
    <property type="component" value="Chromosome 15"/>
</dbReference>
<accession>A0A672U6S2</accession>
<feature type="region of interest" description="Disordered" evidence="1">
    <location>
        <begin position="22"/>
        <end position="42"/>
    </location>
</feature>
<sequence length="102" mass="10675">IVSMSSLQFHFLQTLEHRTDVSVTSTSPRWEAPEGAGSALGTACPGSPRCPLRIALRVTAQVAPLGPWSLPGAAPLPLLMSQPVPVPLGLETFGCVAQNPPH</sequence>
<reference evidence="2" key="3">
    <citation type="submission" date="2025-09" db="UniProtKB">
        <authorList>
            <consortium name="Ensembl"/>
        </authorList>
    </citation>
    <scope>IDENTIFICATION</scope>
</reference>
<reference evidence="2" key="2">
    <citation type="submission" date="2025-08" db="UniProtKB">
        <authorList>
            <consortium name="Ensembl"/>
        </authorList>
    </citation>
    <scope>IDENTIFICATION</scope>
</reference>
<reference evidence="2 3" key="1">
    <citation type="submission" date="2019-11" db="EMBL/GenBank/DDBJ databases">
        <title>Strigops habroptila (kakapo) genome, bStrHab1, primary haplotype, v2.</title>
        <authorList>
            <person name="Jarvis E.D."/>
            <person name="Howard J."/>
            <person name="Rhie A."/>
            <person name="Phillippy A."/>
            <person name="Korlach J."/>
            <person name="Digby A."/>
            <person name="Iorns D."/>
            <person name="Eason D."/>
            <person name="Robertson B."/>
            <person name="Raemaekers T."/>
            <person name="Howe K."/>
            <person name="Lewin H."/>
            <person name="Damas J."/>
            <person name="Hastie A."/>
            <person name="Tracey A."/>
            <person name="Chow W."/>
            <person name="Fedrigo O."/>
        </authorList>
    </citation>
    <scope>NUCLEOTIDE SEQUENCE [LARGE SCALE GENOMIC DNA]</scope>
</reference>
<dbReference type="InParanoid" id="A0A672U6S2"/>
<dbReference type="GeneTree" id="ENSGT00960000189391"/>
<keyword evidence="3" id="KW-1185">Reference proteome</keyword>
<organism evidence="2 3">
    <name type="scientific">Strigops habroptila</name>
    <name type="common">Kakapo</name>
    <dbReference type="NCBI Taxonomy" id="2489341"/>
    <lineage>
        <taxon>Eukaryota</taxon>
        <taxon>Metazoa</taxon>
        <taxon>Chordata</taxon>
        <taxon>Craniata</taxon>
        <taxon>Vertebrata</taxon>
        <taxon>Euteleostomi</taxon>
        <taxon>Archelosauria</taxon>
        <taxon>Archosauria</taxon>
        <taxon>Dinosauria</taxon>
        <taxon>Saurischia</taxon>
        <taxon>Theropoda</taxon>
        <taxon>Coelurosauria</taxon>
        <taxon>Aves</taxon>
        <taxon>Neognathae</taxon>
        <taxon>Neoaves</taxon>
        <taxon>Telluraves</taxon>
        <taxon>Australaves</taxon>
        <taxon>Psittaciformes</taxon>
        <taxon>Psittacidae</taxon>
        <taxon>Strigops</taxon>
    </lineage>
</organism>
<evidence type="ECO:0000313" key="2">
    <source>
        <dbReference type="Ensembl" id="ENSSHBP00005010243.1"/>
    </source>
</evidence>
<name>A0A672U6S2_STRHB</name>